<dbReference type="GO" id="GO:0000287">
    <property type="term" value="F:magnesium ion binding"/>
    <property type="evidence" value="ECO:0007669"/>
    <property type="project" value="InterPro"/>
</dbReference>
<evidence type="ECO:0000313" key="16">
    <source>
        <dbReference type="EMBL" id="CUW36006.1"/>
    </source>
</evidence>
<reference evidence="17 20" key="2">
    <citation type="submission" date="2016-01" db="EMBL/GenBank/DDBJ databases">
        <title>Draft sequences of Acinetobacter baumannii isolates from wounded military personnel.</title>
        <authorList>
            <person name="Arivett B.A."/>
            <person name="Fiester S.E."/>
            <person name="Ream D.C."/>
            <person name="Actis L.A."/>
        </authorList>
    </citation>
    <scope>NUCLEOTIDE SEQUENCE [LARGE SCALE GENOMIC DNA]</scope>
    <source>
        <strain evidence="17 20">AB2828</strain>
    </source>
</reference>
<evidence type="ECO:0000256" key="8">
    <source>
        <dbReference type="ARBA" id="ARBA00029894"/>
    </source>
</evidence>
<dbReference type="PANTHER" id="PTHR38096:SF1">
    <property type="entry name" value="ENTEROBACTIN SYNTHASE COMPONENT D"/>
    <property type="match status" value="1"/>
</dbReference>
<sequence length="251" mass="29401">MNTEKQLSRGANPCLDEINIQYEKLTAFGLDIHKVQLSEIKEIPQLDHIYQELNIFLPPKIKNSRFIRQLEFLTGRLAAKYALQSLNLEHSIVYQGRHGEPLWPEGVIGGISHVGSKKSCHAIAYARNNTVQEKIFGIDIESQKHYIFFQKKDEFYDVFLNKNEQAEIEKLQKKQAYLYLVIFSAKESIIKAIYLKYKQIIDFKNINFKQQDGEFLYFYLSQESSIEINLEIKVQFFYTNNEIITISCIEN</sequence>
<comment type="subunit">
    <text evidence="4">EntB, EntD, EntE, and EntF form a multienzyme complex called enterobactin synthase.</text>
</comment>
<dbReference type="UniPathway" id="UPA00017"/>
<dbReference type="GO" id="GO:0009239">
    <property type="term" value="P:enterobactin biosynthetic process"/>
    <property type="evidence" value="ECO:0007669"/>
    <property type="project" value="UniProtKB-UniPathway"/>
</dbReference>
<proteinExistence type="inferred from homology"/>
<evidence type="ECO:0000256" key="10">
    <source>
        <dbReference type="ARBA" id="ARBA00049176"/>
    </source>
</evidence>
<dbReference type="EMBL" id="WWCH01000001">
    <property type="protein sequence ID" value="MYM79099.1"/>
    <property type="molecule type" value="Genomic_DNA"/>
</dbReference>
<evidence type="ECO:0000313" key="21">
    <source>
        <dbReference type="Proteomes" id="UP000480763"/>
    </source>
</evidence>
<feature type="binding site" evidence="12">
    <location>
        <position position="139"/>
    </location>
    <ligand>
        <name>CoA</name>
        <dbReference type="ChEBI" id="CHEBI:57287"/>
    </ligand>
</feature>
<feature type="binding site" evidence="12">
    <location>
        <position position="76"/>
    </location>
    <ligand>
        <name>CoA</name>
        <dbReference type="ChEBI" id="CHEBI:57287"/>
    </ligand>
</feature>
<evidence type="ECO:0000256" key="9">
    <source>
        <dbReference type="ARBA" id="ARBA00031996"/>
    </source>
</evidence>
<evidence type="ECO:0000256" key="11">
    <source>
        <dbReference type="ARBA" id="ARBA00049191"/>
    </source>
</evidence>
<dbReference type="GO" id="GO:0005886">
    <property type="term" value="C:plasma membrane"/>
    <property type="evidence" value="ECO:0007669"/>
    <property type="project" value="TreeGrafter"/>
</dbReference>
<evidence type="ECO:0000313" key="19">
    <source>
        <dbReference type="Proteomes" id="UP000066661"/>
    </source>
</evidence>
<keyword evidence="13" id="KW-0479">Metal-binding</keyword>
<dbReference type="InterPro" id="IPR003542">
    <property type="entry name" value="Enbac_synth_compD-like"/>
</dbReference>
<comment type="similarity">
    <text evidence="3">Belongs to the P-Pant transferase superfamily. EntD family.</text>
</comment>
<evidence type="ECO:0000313" key="20">
    <source>
        <dbReference type="Proteomes" id="UP000076296"/>
    </source>
</evidence>
<feature type="domain" description="4'-phosphopantetheinyl transferase N-terminal" evidence="15">
    <location>
        <begin position="62"/>
        <end position="115"/>
    </location>
</feature>
<dbReference type="AlphaFoldDB" id="A0A0G4QTJ8"/>
<evidence type="ECO:0000256" key="13">
    <source>
        <dbReference type="PIRSR" id="PIRSR603542-2"/>
    </source>
</evidence>
<feature type="binding site" evidence="13">
    <location>
        <position position="139"/>
    </location>
    <ligand>
        <name>Mg(2+)</name>
        <dbReference type="ChEBI" id="CHEBI:18420"/>
    </ligand>
</feature>
<evidence type="ECO:0000256" key="2">
    <source>
        <dbReference type="ARBA" id="ARBA00004993"/>
    </source>
</evidence>
<dbReference type="Pfam" id="PF17837">
    <property type="entry name" value="4PPT_N"/>
    <property type="match status" value="1"/>
</dbReference>
<dbReference type="InterPro" id="IPR041354">
    <property type="entry name" value="4PPT_N"/>
</dbReference>
<protein>
    <recommendedName>
        <fullName evidence="5">Enterobactin synthase component D</fullName>
    </recommendedName>
    <alternativeName>
        <fullName evidence="8">4'-phosphopantetheinyl transferase EntD</fullName>
    </alternativeName>
    <alternativeName>
        <fullName evidence="9">Enterochelin synthase D</fullName>
    </alternativeName>
</protein>
<keyword evidence="6 18" id="KW-0808">Transferase</keyword>
<dbReference type="Pfam" id="PF01648">
    <property type="entry name" value="ACPS"/>
    <property type="match status" value="1"/>
</dbReference>
<dbReference type="EMBL" id="LRDT01000002">
    <property type="protein sequence ID" value="KZA22122.1"/>
    <property type="molecule type" value="Genomic_DNA"/>
</dbReference>
<evidence type="ECO:0000256" key="12">
    <source>
        <dbReference type="PIRSR" id="PIRSR603542-1"/>
    </source>
</evidence>
<feature type="binding site" evidence="12">
    <location>
        <position position="191"/>
    </location>
    <ligand>
        <name>CoA</name>
        <dbReference type="ChEBI" id="CHEBI:57287"/>
    </ligand>
</feature>
<dbReference type="Proteomes" id="UP000480763">
    <property type="component" value="Unassembled WGS sequence"/>
</dbReference>
<keyword evidence="7" id="KW-0259">Enterobactin biosynthesis</keyword>
<comment type="function">
    <text evidence="1">Involved in the biosynthesis of the siderophore enterobactin (enterochelin), which is a macrocyclic trimeric lactone of N-(2,3-dihydroxybenzoyl)-serine. The serine trilactone serves as a scaffolding for the three catechol functionalities that provide hexadentate coordination for the tightly ligated iron(2+) atoms. Plays an essential role in the assembly of the enterobactin by catalyzing the transfer of the 4'-phosphopantetheine (Ppant) moiety from coenzyme A to the apo-domains of both EntB (ArCP domain) and EntF (PCP domain) to yield their holo-forms which make them competent for the activation of 2,3-dihydroxybenzoate (DHB) and L-serine, respectively.</text>
</comment>
<feature type="binding site" evidence="12">
    <location>
        <begin position="112"/>
        <end position="113"/>
    </location>
    <ligand>
        <name>CoA</name>
        <dbReference type="ChEBI" id="CHEBI:57287"/>
    </ligand>
</feature>
<comment type="catalytic activity">
    <reaction evidence="10">
        <text>apo-[aryl-carrier protein] + CoA = holo-[aryl-carrier protein] + adenosine 3',5'-bisphosphate + H(+)</text>
        <dbReference type="Rhea" id="RHEA:48404"/>
        <dbReference type="Rhea" id="RHEA-COMP:15903"/>
        <dbReference type="Rhea" id="RHEA-COMP:17557"/>
        <dbReference type="ChEBI" id="CHEBI:15378"/>
        <dbReference type="ChEBI" id="CHEBI:29999"/>
        <dbReference type="ChEBI" id="CHEBI:57287"/>
        <dbReference type="ChEBI" id="CHEBI:58343"/>
        <dbReference type="ChEBI" id="CHEBI:64479"/>
    </reaction>
</comment>
<evidence type="ECO:0000313" key="17">
    <source>
        <dbReference type="EMBL" id="KZA22122.1"/>
    </source>
</evidence>
<feature type="binding site" evidence="12">
    <location>
        <position position="68"/>
    </location>
    <ligand>
        <name>CoA</name>
        <dbReference type="ChEBI" id="CHEBI:57287"/>
    </ligand>
</feature>
<comment type="cofactor">
    <cofactor evidence="13">
        <name>Mg(2+)</name>
        <dbReference type="ChEBI" id="CHEBI:18420"/>
    </cofactor>
</comment>
<evidence type="ECO:0000256" key="5">
    <source>
        <dbReference type="ARBA" id="ARBA00019087"/>
    </source>
</evidence>
<reference evidence="18 21" key="3">
    <citation type="journal article" date="2017" name="Ann. Clin. Microbiol. Antimicrob.">
        <title>New eight genes identified at the clinical multidrug-resistant Acinetobacter baumannii DMS06669 strain in a Vietnam hospital.</title>
        <authorList>
            <person name="Si-Tuan N."/>
            <person name="Ngoc H.M."/>
            <person name="Hang P.T.T."/>
            <person name="Nguyen C."/>
            <person name="Van P.H."/>
            <person name="Huong N.T."/>
        </authorList>
    </citation>
    <scope>NUCLEOTIDE SEQUENCE [LARGE SCALE GENOMIC DNA]</scope>
    <source>
        <strain evidence="18 21">DMS06669</strain>
    </source>
</reference>
<reference evidence="18" key="4">
    <citation type="submission" date="2019-12" db="EMBL/GenBank/DDBJ databases">
        <authorList>
            <person name="Nguyen S.-T."/>
        </authorList>
    </citation>
    <scope>NUCLEOTIDE SEQUENCE</scope>
    <source>
        <strain evidence="18">DMS06669</strain>
    </source>
</reference>
<evidence type="ECO:0000256" key="3">
    <source>
        <dbReference type="ARBA" id="ARBA00008342"/>
    </source>
</evidence>
<dbReference type="SUPFAM" id="SSF56214">
    <property type="entry name" value="4'-phosphopantetheinyl transferase"/>
    <property type="match status" value="1"/>
</dbReference>
<keyword evidence="13" id="KW-0460">Magnesium</keyword>
<dbReference type="InterPro" id="IPR037143">
    <property type="entry name" value="4-PPantetheinyl_Trfase_dom_sf"/>
</dbReference>
<name>A0A0G4QTJ8_ACIBA</name>
<evidence type="ECO:0000313" key="18">
    <source>
        <dbReference type="EMBL" id="MYM79099.1"/>
    </source>
</evidence>
<accession>A0A0G4QTJ8</accession>
<feature type="binding site" evidence="13">
    <location>
        <position position="141"/>
    </location>
    <ligand>
        <name>Mg(2+)</name>
        <dbReference type="ChEBI" id="CHEBI:18420"/>
    </ligand>
</feature>
<dbReference type="RefSeq" id="WP_001091014.1">
    <property type="nucleotide sequence ID" value="NZ_AP022077.1"/>
</dbReference>
<dbReference type="Proteomes" id="UP000076296">
    <property type="component" value="Unassembled WGS sequence"/>
</dbReference>
<dbReference type="GO" id="GO:0009366">
    <property type="term" value="C:enterobactin synthetase complex"/>
    <property type="evidence" value="ECO:0007669"/>
    <property type="project" value="InterPro"/>
</dbReference>
<organism evidence="18 21">
    <name type="scientific">Acinetobacter baumannii</name>
    <dbReference type="NCBI Taxonomy" id="470"/>
    <lineage>
        <taxon>Bacteria</taxon>
        <taxon>Pseudomonadati</taxon>
        <taxon>Pseudomonadota</taxon>
        <taxon>Gammaproteobacteria</taxon>
        <taxon>Moraxellales</taxon>
        <taxon>Moraxellaceae</taxon>
        <taxon>Acinetobacter</taxon>
        <taxon>Acinetobacter calcoaceticus/baumannii complex</taxon>
    </lineage>
</organism>
<reference evidence="16 19" key="1">
    <citation type="submission" date="2015-12" db="EMBL/GenBank/DDBJ databases">
        <authorList>
            <person name="Wibberg D."/>
        </authorList>
    </citation>
    <scope>NUCLEOTIDE SEQUENCE [LARGE SCALE GENOMIC DNA]</scope>
    <source>
        <strain evidence="16">R2091</strain>
    </source>
</reference>
<dbReference type="Gene3D" id="3.90.470.20">
    <property type="entry name" value="4'-phosphopantetheinyl transferase domain"/>
    <property type="match status" value="1"/>
</dbReference>
<dbReference type="GO" id="GO:0008897">
    <property type="term" value="F:holo-[acyl-carrier-protein] synthase activity"/>
    <property type="evidence" value="ECO:0007669"/>
    <property type="project" value="InterPro"/>
</dbReference>
<evidence type="ECO:0000259" key="14">
    <source>
        <dbReference type="Pfam" id="PF01648"/>
    </source>
</evidence>
<dbReference type="PRINTS" id="PR01399">
    <property type="entry name" value="ENTSNTHTASED"/>
</dbReference>
<evidence type="ECO:0000256" key="6">
    <source>
        <dbReference type="ARBA" id="ARBA00022679"/>
    </source>
</evidence>
<gene>
    <name evidence="16" type="primary">basI</name>
    <name evidence="16" type="ORF">ABR2091_2611</name>
    <name evidence="18" type="ORF">GSE42_14315</name>
    <name evidence="17" type="ORF">LV35_00226</name>
</gene>
<evidence type="ECO:0000259" key="15">
    <source>
        <dbReference type="Pfam" id="PF17837"/>
    </source>
</evidence>
<feature type="domain" description="4'-phosphopantetheinyl transferase" evidence="14">
    <location>
        <begin position="136"/>
        <end position="231"/>
    </location>
</feature>
<evidence type="ECO:0000256" key="4">
    <source>
        <dbReference type="ARBA" id="ARBA00011503"/>
    </source>
</evidence>
<comment type="pathway">
    <text evidence="2">Siderophore biosynthesis; enterobactin biosynthesis.</text>
</comment>
<dbReference type="Proteomes" id="UP000066661">
    <property type="component" value="Chromosome I"/>
</dbReference>
<dbReference type="PANTHER" id="PTHR38096">
    <property type="entry name" value="ENTEROBACTIN SYNTHASE COMPONENT D"/>
    <property type="match status" value="1"/>
</dbReference>
<feature type="binding site" evidence="12">
    <location>
        <position position="187"/>
    </location>
    <ligand>
        <name>CoA</name>
        <dbReference type="ChEBI" id="CHEBI:57287"/>
    </ligand>
</feature>
<dbReference type="InterPro" id="IPR008278">
    <property type="entry name" value="4-PPantetheinyl_Trfase_dom"/>
</dbReference>
<comment type="catalytic activity">
    <reaction evidence="11">
        <text>apo-[peptidyl-carrier protein] + CoA = holo-[peptidyl-carrier protein] + adenosine 3',5'-bisphosphate + H(+)</text>
        <dbReference type="Rhea" id="RHEA:46228"/>
        <dbReference type="Rhea" id="RHEA-COMP:11479"/>
        <dbReference type="Rhea" id="RHEA-COMP:11480"/>
        <dbReference type="ChEBI" id="CHEBI:15378"/>
        <dbReference type="ChEBI" id="CHEBI:29999"/>
        <dbReference type="ChEBI" id="CHEBI:57287"/>
        <dbReference type="ChEBI" id="CHEBI:58343"/>
        <dbReference type="ChEBI" id="CHEBI:64479"/>
    </reaction>
</comment>
<evidence type="ECO:0000256" key="7">
    <source>
        <dbReference type="ARBA" id="ARBA00023191"/>
    </source>
</evidence>
<feature type="binding site" evidence="13">
    <location>
        <position position="140"/>
    </location>
    <ligand>
        <name>Mg(2+)</name>
        <dbReference type="ChEBI" id="CHEBI:18420"/>
    </ligand>
</feature>
<dbReference type="EMBL" id="LN997846">
    <property type="protein sequence ID" value="CUW36006.1"/>
    <property type="molecule type" value="Genomic_DNA"/>
</dbReference>
<evidence type="ECO:0000256" key="1">
    <source>
        <dbReference type="ARBA" id="ARBA00003937"/>
    </source>
</evidence>